<name>A0A8T2S3M7_CERRI</name>
<organism evidence="3 4">
    <name type="scientific">Ceratopteris richardii</name>
    <name type="common">Triangle waterfern</name>
    <dbReference type="NCBI Taxonomy" id="49495"/>
    <lineage>
        <taxon>Eukaryota</taxon>
        <taxon>Viridiplantae</taxon>
        <taxon>Streptophyta</taxon>
        <taxon>Embryophyta</taxon>
        <taxon>Tracheophyta</taxon>
        <taxon>Polypodiopsida</taxon>
        <taxon>Polypodiidae</taxon>
        <taxon>Polypodiales</taxon>
        <taxon>Pteridineae</taxon>
        <taxon>Pteridaceae</taxon>
        <taxon>Parkerioideae</taxon>
        <taxon>Ceratopteris</taxon>
    </lineage>
</organism>
<dbReference type="Proteomes" id="UP000825935">
    <property type="component" value="Chromosome 23"/>
</dbReference>
<dbReference type="InterPro" id="IPR002885">
    <property type="entry name" value="PPR_rpt"/>
</dbReference>
<evidence type="ECO:0000256" key="1">
    <source>
        <dbReference type="ARBA" id="ARBA00022737"/>
    </source>
</evidence>
<gene>
    <name evidence="3" type="ORF">KP509_23G083100</name>
</gene>
<evidence type="ECO:0000313" key="4">
    <source>
        <dbReference type="Proteomes" id="UP000825935"/>
    </source>
</evidence>
<feature type="repeat" description="PPR" evidence="2">
    <location>
        <begin position="834"/>
        <end position="868"/>
    </location>
</feature>
<dbReference type="Gene3D" id="1.25.40.10">
    <property type="entry name" value="Tetratricopeptide repeat domain"/>
    <property type="match status" value="6"/>
</dbReference>
<keyword evidence="4" id="KW-1185">Reference proteome</keyword>
<evidence type="ECO:0000256" key="2">
    <source>
        <dbReference type="PROSITE-ProRule" id="PRU00708"/>
    </source>
</evidence>
<dbReference type="AlphaFoldDB" id="A0A8T2S3M7"/>
<feature type="repeat" description="PPR" evidence="2">
    <location>
        <begin position="733"/>
        <end position="766"/>
    </location>
</feature>
<dbReference type="FunFam" id="1.25.40.10:FF:000344">
    <property type="entry name" value="Pentatricopeptide repeat-containing protein"/>
    <property type="match status" value="1"/>
</dbReference>
<dbReference type="GO" id="GO:0003723">
    <property type="term" value="F:RNA binding"/>
    <property type="evidence" value="ECO:0007669"/>
    <property type="project" value="InterPro"/>
</dbReference>
<feature type="repeat" description="PPR" evidence="2">
    <location>
        <begin position="631"/>
        <end position="665"/>
    </location>
</feature>
<feature type="repeat" description="PPR" evidence="2">
    <location>
        <begin position="427"/>
        <end position="461"/>
    </location>
</feature>
<sequence length="1005" mass="112953">MDGLAQLSFPTSEDRTPGISLSNSIFIQNVWTRKQASAERDRLVVCEKERISSEVLEERWKEYFRDPSQWVDKRTSKTSPRAPDFQHKTSDAPLWIYSWFNPPWIKKELRKRGLQVLPSFQDGKDGDFSVKQSTTAEDPQQRHLFTYQKEEEVEDGVASYDALLKLCAMEKDLERGTRLHVEIVQKGLLEHDTFVGSSLINMYAKCGALSSAKDVFDKLPLRNEVSWNALIGGYTHQGHGEEAILMFEQMQGNGFSPDNVTFACILKACGTTGMADKGMQIHTQIARYESCSTDIVVGTALVDMYGRLGMLIKAQEVFDGLPFRNVVSWNVLIARYSDHECHNEALRCFFQMLQVGISPTALTFLSTLKACGSMEVLDLGREVHGRLIKEGFPETDSLVGTPLVDMYVKCGDFEKAEQIFHGLNVQNVVPWNVLIAGYGQHGLDEKAFKYFKDMQLMGLSPDAVTFLCVLKSCGNMEELQKGQEVHDIIARDGLLEKDTSVMCALVDMYAKCGALEEAKEVSFELPKRNVIVWTVLIAGYVNHEHAQQALECYDQMLHEGFSPDIVTFPCVLKACTMTSSLDKGREVHTHIMKDNTLATDPVIGTALIDMYARCGFLEMAQQVFNKLPECRLASWNALIAGYVQHAQNEDALSCFEQMQLEGFIPDRITYLSVLKACGSLGAVHEGHAIHVQCVKDGLLDDDTLLGTAVIDMYGRCRMLEDAQDAFEELPAYDVVAWNALITGYSQHAEEEALRCFEQMQLMGFPPDLVTFISFFRACSTLGTIDKGLEGHRQVVTMGLLEDDMAVNNILVDMYANFGMLTDAHRVFEMLPARDVVLWNALISGYAQAGNDDIAFSLFDQMKGEGTEPDSFTFTILLNTCSHQGLLHEGQMYYEIMCSSYFMIPTLEHVACIVDIFCRAGHIEQAVAIIHRTEYFEDATIWHTVLAACRWQNSELVRWVSEQTVQMDEKNPGSYVAMSNVIASIGKGKGVKFQDLESEIFSDYFW</sequence>
<dbReference type="GO" id="GO:0009451">
    <property type="term" value="P:RNA modification"/>
    <property type="evidence" value="ECO:0007669"/>
    <property type="project" value="InterPro"/>
</dbReference>
<dbReference type="NCBIfam" id="TIGR00756">
    <property type="entry name" value="PPR"/>
    <property type="match status" value="6"/>
</dbReference>
<dbReference type="FunFam" id="1.25.40.10:FF:000436">
    <property type="entry name" value="Pentatricopeptide repeat-containing protein At5g39350 family"/>
    <property type="match status" value="1"/>
</dbReference>
<dbReference type="FunFam" id="1.25.40.10:FF:000381">
    <property type="entry name" value="Pentatricopeptide repeat-containing protein"/>
    <property type="match status" value="1"/>
</dbReference>
<protein>
    <recommendedName>
        <fullName evidence="5">Pentatricopeptide repeat-containing protein</fullName>
    </recommendedName>
</protein>
<accession>A0A8T2S3M7</accession>
<dbReference type="FunFam" id="1.25.40.10:FF:000158">
    <property type="entry name" value="pentatricopeptide repeat-containing protein At2g33680"/>
    <property type="match status" value="1"/>
</dbReference>
<dbReference type="PANTHER" id="PTHR24015">
    <property type="entry name" value="OS07G0578800 PROTEIN-RELATED"/>
    <property type="match status" value="1"/>
</dbReference>
<feature type="repeat" description="PPR" evidence="2">
    <location>
        <begin position="223"/>
        <end position="257"/>
    </location>
</feature>
<dbReference type="InterPro" id="IPR046960">
    <property type="entry name" value="PPR_At4g14850-like_plant"/>
</dbReference>
<dbReference type="PANTHER" id="PTHR24015:SF548">
    <property type="entry name" value="OS08G0340900 PROTEIN"/>
    <property type="match status" value="1"/>
</dbReference>
<dbReference type="EMBL" id="CM035428">
    <property type="protein sequence ID" value="KAH7302691.1"/>
    <property type="molecule type" value="Genomic_DNA"/>
</dbReference>
<comment type="caution">
    <text evidence="3">The sequence shown here is derived from an EMBL/GenBank/DDBJ whole genome shotgun (WGS) entry which is preliminary data.</text>
</comment>
<dbReference type="Pfam" id="PF13041">
    <property type="entry name" value="PPR_2"/>
    <property type="match status" value="7"/>
</dbReference>
<reference evidence="3 4" key="1">
    <citation type="submission" date="2021-08" db="EMBL/GenBank/DDBJ databases">
        <title>WGS assembly of Ceratopteris richardii.</title>
        <authorList>
            <person name="Marchant D.B."/>
            <person name="Chen G."/>
            <person name="Jenkins J."/>
            <person name="Shu S."/>
            <person name="Leebens-Mack J."/>
            <person name="Grimwood J."/>
            <person name="Schmutz J."/>
            <person name="Soltis P."/>
            <person name="Soltis D."/>
            <person name="Chen Z.-H."/>
        </authorList>
    </citation>
    <scope>NUCLEOTIDE SEQUENCE [LARGE SCALE GENOMIC DNA]</scope>
    <source>
        <strain evidence="3">Whitten #5841</strain>
        <tissue evidence="3">Leaf</tissue>
    </source>
</reference>
<dbReference type="InterPro" id="IPR011990">
    <property type="entry name" value="TPR-like_helical_dom_sf"/>
</dbReference>
<evidence type="ECO:0000313" key="3">
    <source>
        <dbReference type="EMBL" id="KAH7302691.1"/>
    </source>
</evidence>
<dbReference type="FunFam" id="1.25.40.10:FF:000073">
    <property type="entry name" value="Pentatricopeptide repeat-containing protein chloroplastic"/>
    <property type="match status" value="1"/>
</dbReference>
<dbReference type="GO" id="GO:0048731">
    <property type="term" value="P:system development"/>
    <property type="evidence" value="ECO:0007669"/>
    <property type="project" value="UniProtKB-ARBA"/>
</dbReference>
<feature type="repeat" description="PPR" evidence="2">
    <location>
        <begin position="529"/>
        <end position="563"/>
    </location>
</feature>
<dbReference type="OrthoDB" id="1934782at2759"/>
<proteinExistence type="predicted"/>
<dbReference type="PROSITE" id="PS51375">
    <property type="entry name" value="PPR"/>
    <property type="match status" value="7"/>
</dbReference>
<keyword evidence="1" id="KW-0677">Repeat</keyword>
<dbReference type="Pfam" id="PF01535">
    <property type="entry name" value="PPR"/>
    <property type="match status" value="5"/>
</dbReference>
<feature type="repeat" description="PPR" evidence="2">
    <location>
        <begin position="325"/>
        <end position="359"/>
    </location>
</feature>
<dbReference type="FunFam" id="1.25.40.10:FF:000227">
    <property type="entry name" value="Pentatricopeptide repeat-containing protein At3g13880"/>
    <property type="match status" value="1"/>
</dbReference>
<evidence type="ECO:0008006" key="5">
    <source>
        <dbReference type="Google" id="ProtNLM"/>
    </source>
</evidence>